<dbReference type="AlphaFoldDB" id="A0A172TP13"/>
<comment type="similarity">
    <text evidence="1">Belongs to the Gfo/Idh/MocA family.</text>
</comment>
<evidence type="ECO:0000256" key="2">
    <source>
        <dbReference type="ARBA" id="ARBA00023002"/>
    </source>
</evidence>
<dbReference type="SUPFAM" id="SSF55347">
    <property type="entry name" value="Glyceraldehyde-3-phosphate dehydrogenase-like, C-terminal domain"/>
    <property type="match status" value="1"/>
</dbReference>
<dbReference type="GO" id="GO:0000166">
    <property type="term" value="F:nucleotide binding"/>
    <property type="evidence" value="ECO:0007669"/>
    <property type="project" value="InterPro"/>
</dbReference>
<feature type="domain" description="GFO/IDH/MocA-like oxidoreductase" evidence="4">
    <location>
        <begin position="134"/>
        <end position="253"/>
    </location>
</feature>
<gene>
    <name evidence="5" type="ORF">SY83_04270</name>
</gene>
<dbReference type="SUPFAM" id="SSF51735">
    <property type="entry name" value="NAD(P)-binding Rossmann-fold domains"/>
    <property type="match status" value="1"/>
</dbReference>
<accession>A0A172TP13</accession>
<dbReference type="PANTHER" id="PTHR22604">
    <property type="entry name" value="OXIDOREDUCTASES"/>
    <property type="match status" value="1"/>
</dbReference>
<dbReference type="Pfam" id="PF01408">
    <property type="entry name" value="GFO_IDH_MocA"/>
    <property type="match status" value="1"/>
</dbReference>
<dbReference type="InterPro" id="IPR036291">
    <property type="entry name" value="NAD(P)-bd_dom_sf"/>
</dbReference>
<keyword evidence="6" id="KW-1185">Reference proteome</keyword>
<dbReference type="PANTHER" id="PTHR22604:SF105">
    <property type="entry name" value="TRANS-1,2-DIHYDROBENZENE-1,2-DIOL DEHYDROGENASE"/>
    <property type="match status" value="1"/>
</dbReference>
<name>A0A172TP13_9BACL</name>
<dbReference type="Proteomes" id="UP000076927">
    <property type="component" value="Chromosome"/>
</dbReference>
<dbReference type="STRING" id="1178515.SY83_04270"/>
<proteinExistence type="inferred from homology"/>
<dbReference type="Gene3D" id="3.30.360.10">
    <property type="entry name" value="Dihydrodipicolinate Reductase, domain 2"/>
    <property type="match status" value="1"/>
</dbReference>
<sequence length="329" mass="36015">MTTRKLRWGILGCAGIAINSVIPGIQQSQTGEVAAIASRNLEKSQEAAAKLGIPQAYGSYEELLADDTIEAVYIPLPNHLHLEWTIRAAEAGKHILCEKPLALNAAEAQRMADACGQAGVHLAEAFMYRHHPRYEQIRQIIQSGKIGELRALHGVFTFNNAADHANIRYKRDMGGGSLYDVGCYPISAARLILGEEPVAATVHALLSPEHDNVDMMASGVLEFSKGMAVTFTCGMWADFRNTLEILGTSGRIEVPNAFVGDPNFYVITADGRQEEQPEKLNQYALQADVFARTVWNEVDSAFPVSDAVLNMKVLDACLKSAYEKVRVEL</sequence>
<dbReference type="Gene3D" id="3.40.50.720">
    <property type="entry name" value="NAD(P)-binding Rossmann-like Domain"/>
    <property type="match status" value="1"/>
</dbReference>
<dbReference type="KEGG" id="pswu:SY83_04270"/>
<reference evidence="5 6" key="1">
    <citation type="submission" date="2015-01" db="EMBL/GenBank/DDBJ databases">
        <title>Paenibacillus swuensis/DY6/whole genome sequencing.</title>
        <authorList>
            <person name="Kim M.K."/>
            <person name="Srinivasan S."/>
            <person name="Lee J.-J."/>
        </authorList>
    </citation>
    <scope>NUCLEOTIDE SEQUENCE [LARGE SCALE GENOMIC DNA]</scope>
    <source>
        <strain evidence="5 6">DY6</strain>
    </source>
</reference>
<dbReference type="InterPro" id="IPR055170">
    <property type="entry name" value="GFO_IDH_MocA-like_dom"/>
</dbReference>
<dbReference type="InterPro" id="IPR050984">
    <property type="entry name" value="Gfo/Idh/MocA_domain"/>
</dbReference>
<feature type="domain" description="Gfo/Idh/MocA-like oxidoreductase N-terminal" evidence="3">
    <location>
        <begin position="6"/>
        <end position="123"/>
    </location>
</feature>
<organism evidence="5 6">
    <name type="scientific">Paenibacillus swuensis</name>
    <dbReference type="NCBI Taxonomy" id="1178515"/>
    <lineage>
        <taxon>Bacteria</taxon>
        <taxon>Bacillati</taxon>
        <taxon>Bacillota</taxon>
        <taxon>Bacilli</taxon>
        <taxon>Bacillales</taxon>
        <taxon>Paenibacillaceae</taxon>
        <taxon>Paenibacillus</taxon>
    </lineage>
</organism>
<evidence type="ECO:0000313" key="5">
    <source>
        <dbReference type="EMBL" id="ANE48722.1"/>
    </source>
</evidence>
<keyword evidence="2" id="KW-0560">Oxidoreductase</keyword>
<evidence type="ECO:0000259" key="4">
    <source>
        <dbReference type="Pfam" id="PF22725"/>
    </source>
</evidence>
<dbReference type="PATRIC" id="fig|1178515.4.peg.855"/>
<evidence type="ECO:0000313" key="6">
    <source>
        <dbReference type="Proteomes" id="UP000076927"/>
    </source>
</evidence>
<evidence type="ECO:0000256" key="1">
    <source>
        <dbReference type="ARBA" id="ARBA00010928"/>
    </source>
</evidence>
<dbReference type="GO" id="GO:0016491">
    <property type="term" value="F:oxidoreductase activity"/>
    <property type="evidence" value="ECO:0007669"/>
    <property type="project" value="UniProtKB-KW"/>
</dbReference>
<dbReference type="Pfam" id="PF22725">
    <property type="entry name" value="GFO_IDH_MocA_C3"/>
    <property type="match status" value="1"/>
</dbReference>
<dbReference type="InterPro" id="IPR000683">
    <property type="entry name" value="Gfo/Idh/MocA-like_OxRdtase_N"/>
</dbReference>
<dbReference type="OrthoDB" id="9815825at2"/>
<dbReference type="EMBL" id="CP011388">
    <property type="protein sequence ID" value="ANE48722.1"/>
    <property type="molecule type" value="Genomic_DNA"/>
</dbReference>
<protein>
    <submittedName>
        <fullName evidence="5">Oxidoreductase</fullName>
    </submittedName>
</protein>
<evidence type="ECO:0000259" key="3">
    <source>
        <dbReference type="Pfam" id="PF01408"/>
    </source>
</evidence>